<dbReference type="InterPro" id="IPR045886">
    <property type="entry name" value="ThiF/MoeB/HesA"/>
</dbReference>
<dbReference type="PANTHER" id="PTHR43267">
    <property type="entry name" value="TRNA THREONYLCARBAMOYLADENOSINE DEHYDRATASE"/>
    <property type="match status" value="1"/>
</dbReference>
<dbReference type="GO" id="GO:0008641">
    <property type="term" value="F:ubiquitin-like modifier activating enzyme activity"/>
    <property type="evidence" value="ECO:0007669"/>
    <property type="project" value="InterPro"/>
</dbReference>
<dbReference type="GO" id="GO:0061503">
    <property type="term" value="F:tRNA threonylcarbamoyladenosine dehydratase"/>
    <property type="evidence" value="ECO:0007669"/>
    <property type="project" value="TreeGrafter"/>
</dbReference>
<dbReference type="Proteomes" id="UP000187203">
    <property type="component" value="Unassembled WGS sequence"/>
</dbReference>
<reference evidence="3" key="1">
    <citation type="submission" date="2013-09" db="EMBL/GenBank/DDBJ databases">
        <title>Corchorus olitorius genome sequencing.</title>
        <authorList>
            <person name="Alam M."/>
            <person name="Haque M.S."/>
            <person name="Islam M.S."/>
            <person name="Emdad E.M."/>
            <person name="Islam M.M."/>
            <person name="Ahmed B."/>
            <person name="Halim A."/>
            <person name="Hossen Q.M.M."/>
            <person name="Hossain M.Z."/>
            <person name="Ahmed R."/>
            <person name="Khan M.M."/>
            <person name="Islam R."/>
            <person name="Rashid M.M."/>
            <person name="Khan S.A."/>
            <person name="Rahman M.S."/>
            <person name="Alam M."/>
            <person name="Yahiya A.S."/>
            <person name="Khan M.S."/>
            <person name="Azam M.S."/>
            <person name="Haque T."/>
            <person name="Lashkar M.Z.H."/>
            <person name="Akhand A.I."/>
            <person name="Morshed G."/>
            <person name="Roy S."/>
            <person name="Uddin K.S."/>
            <person name="Rabeya T."/>
            <person name="Hossain A.S."/>
            <person name="Chowdhury A."/>
            <person name="Snigdha A.R."/>
            <person name="Mortoza M.S."/>
            <person name="Matin S.A."/>
            <person name="Hoque S.M.E."/>
            <person name="Islam M.K."/>
            <person name="Roy D.K."/>
            <person name="Haider R."/>
            <person name="Moosa M.M."/>
            <person name="Elias S.M."/>
            <person name="Hasan A.M."/>
            <person name="Jahan S."/>
            <person name="Shafiuddin M."/>
            <person name="Mahmood N."/>
            <person name="Shommy N.S."/>
        </authorList>
    </citation>
    <scope>NUCLEOTIDE SEQUENCE [LARGE SCALE GENOMIC DNA]</scope>
    <source>
        <strain evidence="3">cv. O-4</strain>
    </source>
</reference>
<dbReference type="PANTHER" id="PTHR43267:SF2">
    <property type="entry name" value="TRNA THREONYLCARBAMOYLADENOSINE DEHYDRATASE 1-RELATED"/>
    <property type="match status" value="1"/>
</dbReference>
<accession>A0A1R3GRG8</accession>
<dbReference type="Gene3D" id="3.40.50.720">
    <property type="entry name" value="NAD(P)-binding Rossmann-like Domain"/>
    <property type="match status" value="1"/>
</dbReference>
<dbReference type="GO" id="GO:0061504">
    <property type="term" value="P:cyclic threonylcarbamoyladenosine biosynthetic process"/>
    <property type="evidence" value="ECO:0007669"/>
    <property type="project" value="TreeGrafter"/>
</dbReference>
<evidence type="ECO:0000313" key="2">
    <source>
        <dbReference type="EMBL" id="OMO60637.1"/>
    </source>
</evidence>
<dbReference type="GO" id="GO:0009536">
    <property type="term" value="C:plastid"/>
    <property type="evidence" value="ECO:0007669"/>
    <property type="project" value="TreeGrafter"/>
</dbReference>
<organism evidence="2 3">
    <name type="scientific">Corchorus olitorius</name>
    <dbReference type="NCBI Taxonomy" id="93759"/>
    <lineage>
        <taxon>Eukaryota</taxon>
        <taxon>Viridiplantae</taxon>
        <taxon>Streptophyta</taxon>
        <taxon>Embryophyta</taxon>
        <taxon>Tracheophyta</taxon>
        <taxon>Spermatophyta</taxon>
        <taxon>Magnoliopsida</taxon>
        <taxon>eudicotyledons</taxon>
        <taxon>Gunneridae</taxon>
        <taxon>Pentapetalae</taxon>
        <taxon>rosids</taxon>
        <taxon>malvids</taxon>
        <taxon>Malvales</taxon>
        <taxon>Malvaceae</taxon>
        <taxon>Grewioideae</taxon>
        <taxon>Apeibeae</taxon>
        <taxon>Corchorus</taxon>
    </lineage>
</organism>
<dbReference type="EMBL" id="AWUE01021860">
    <property type="protein sequence ID" value="OMO60637.1"/>
    <property type="molecule type" value="Genomic_DNA"/>
</dbReference>
<evidence type="ECO:0000313" key="3">
    <source>
        <dbReference type="Proteomes" id="UP000187203"/>
    </source>
</evidence>
<dbReference type="InterPro" id="IPR035985">
    <property type="entry name" value="Ubiquitin-activating_enz"/>
</dbReference>
<dbReference type="STRING" id="93759.A0A1R3GRG8"/>
<feature type="domain" description="THIF-type NAD/FAD binding fold" evidence="1">
    <location>
        <begin position="7"/>
        <end position="77"/>
    </location>
</feature>
<dbReference type="Pfam" id="PF00899">
    <property type="entry name" value="ThiF"/>
    <property type="match status" value="1"/>
</dbReference>
<keyword evidence="3" id="KW-1185">Reference proteome</keyword>
<dbReference type="SUPFAM" id="SSF69572">
    <property type="entry name" value="Activating enzymes of the ubiquitin-like proteins"/>
    <property type="match status" value="1"/>
</dbReference>
<proteinExistence type="predicted"/>
<gene>
    <name evidence="2" type="ORF">COLO4_33783</name>
</gene>
<evidence type="ECO:0000259" key="1">
    <source>
        <dbReference type="Pfam" id="PF00899"/>
    </source>
</evidence>
<sequence length="156" mass="17655">MLGTSCNIFPECQIDARELLYDSSSEEEILSGNPDFVLDCIENIDTKVSFLVACVRRGLNVLSATGAGARTDLTRIRVVDLRESTNDPLSRSVRHHLRKDYGIEGGIPVVFSLEKLKVKLHSFKGPSWEEDKDKPSYLDKVRLLPFKGPTRRHWLI</sequence>
<dbReference type="InterPro" id="IPR000594">
    <property type="entry name" value="ThiF_NAD_FAD-bd"/>
</dbReference>
<dbReference type="AlphaFoldDB" id="A0A1R3GRG8"/>
<dbReference type="OrthoDB" id="10265862at2759"/>
<protein>
    <submittedName>
        <fullName evidence="2">UBA/THIF-type NAD/FAD binding protein</fullName>
    </submittedName>
</protein>
<comment type="caution">
    <text evidence="2">The sequence shown here is derived from an EMBL/GenBank/DDBJ whole genome shotgun (WGS) entry which is preliminary data.</text>
</comment>
<name>A0A1R3GRG8_9ROSI</name>